<dbReference type="InterPro" id="IPR006311">
    <property type="entry name" value="TAT_signal"/>
</dbReference>
<name>A0A4R4YHL9_9ACTN</name>
<dbReference type="AlphaFoldDB" id="A0A4R4YHL9"/>
<evidence type="ECO:0000313" key="5">
    <source>
        <dbReference type="EMBL" id="TDD44381.1"/>
    </source>
</evidence>
<dbReference type="PANTHER" id="PTHR43536">
    <property type="entry name" value="MANNOSYLGLYCOPROTEIN ENDO-BETA-MANNOSIDASE"/>
    <property type="match status" value="1"/>
</dbReference>
<dbReference type="PROSITE" id="PS51318">
    <property type="entry name" value="TAT"/>
    <property type="match status" value="1"/>
</dbReference>
<dbReference type="InterPro" id="IPR008979">
    <property type="entry name" value="Galactose-bd-like_sf"/>
</dbReference>
<dbReference type="Gene3D" id="2.60.40.10">
    <property type="entry name" value="Immunoglobulins"/>
    <property type="match status" value="3"/>
</dbReference>
<keyword evidence="3" id="KW-0326">Glycosidase</keyword>
<dbReference type="Proteomes" id="UP000295124">
    <property type="component" value="Unassembled WGS sequence"/>
</dbReference>
<dbReference type="InterPro" id="IPR036156">
    <property type="entry name" value="Beta-gal/glucu_dom_sf"/>
</dbReference>
<dbReference type="Gene3D" id="2.60.120.260">
    <property type="entry name" value="Galactose-binding domain-like"/>
    <property type="match status" value="3"/>
</dbReference>
<evidence type="ECO:0000256" key="3">
    <source>
        <dbReference type="ARBA" id="ARBA00023295"/>
    </source>
</evidence>
<keyword evidence="2 5" id="KW-0378">Hydrolase</keyword>
<dbReference type="Gene3D" id="3.20.20.80">
    <property type="entry name" value="Glycosidases"/>
    <property type="match status" value="1"/>
</dbReference>
<dbReference type="InterPro" id="IPR000421">
    <property type="entry name" value="FA58C"/>
</dbReference>
<dbReference type="InterPro" id="IPR017853">
    <property type="entry name" value="GH"/>
</dbReference>
<dbReference type="Pfam" id="PF00754">
    <property type="entry name" value="F5_F8_type_C"/>
    <property type="match status" value="1"/>
</dbReference>
<keyword evidence="6" id="KW-1185">Reference proteome</keyword>
<comment type="caution">
    <text evidence="5">The sequence shown here is derived from an EMBL/GenBank/DDBJ whole genome shotgun (WGS) entry which is preliminary data.</text>
</comment>
<dbReference type="Pfam" id="PF22633">
    <property type="entry name" value="F5_F8_type_C_2"/>
    <property type="match status" value="1"/>
</dbReference>
<reference evidence="5 6" key="1">
    <citation type="submission" date="2019-03" db="EMBL/GenBank/DDBJ databases">
        <title>Draft genome sequences of novel Actinobacteria.</title>
        <authorList>
            <person name="Sahin N."/>
            <person name="Ay H."/>
            <person name="Saygin H."/>
        </authorList>
    </citation>
    <scope>NUCLEOTIDE SEQUENCE [LARGE SCALE GENOMIC DNA]</scope>
    <source>
        <strain evidence="5 6">JCM 13523</strain>
    </source>
</reference>
<dbReference type="InterPro" id="IPR041351">
    <property type="entry name" value="Ig_GlcNase"/>
</dbReference>
<gene>
    <name evidence="5" type="ORF">E1263_40860</name>
</gene>
<dbReference type="InterPro" id="IPR006102">
    <property type="entry name" value="Ig-like_GH2"/>
</dbReference>
<sequence>MVRLLGIIQSALEAPVDPLSRRTFLAASGGLLASVSLPLAEASAAKPAAPKTDLARYRPVRASSSAYAATPPEFAVDGLAVPGVRGSGWRAAGNDPQWLVVDLQAKCRVESVRLTFEATASDPAFDFSGGNPYGNTTGQELLSSSPLDFRVDTSTDGSSWRTVHQASDSAGGTVDVMLDSPVTAQYVRLTASRQANTNALGLNGFQVYGTATSARPAVTGWTDWGTHSDRPPALTKAADGTFPIESGWTLTMDAFVGTNGAGTADGAVLAQSGQDTSTWLPALVPGTVLGSLVEEGHFPDPVEGMNNLEIPEALSRHVWWYHRKFDRPTASGTRAWLEFDGINHQADVWLNGVSVGTVKHPFARVALDVTAALKAKNGLAVKITPMPHPGSAGDKGDAGQAFVQAATLYLDSPTLLAASGWDWMPAVRDRAAGIWNHVRLRFTGDAVLGDARVVTKVPRADHATVAISVPVRNVASAAKTVTVQAAFDGWAASKTVTLAAGASTKVAFDTVAIHNPKLWWPNGYGDPALHALTVTATVGSAVSDSRKTTFGIREFAYDYEIPIKVDPATNSAPQTVVIAKQTARYLKIQGRRRATGWGYSLWTLAIKDSADASVDLARSGTATASSDDGSVPGNAIDGNDRSRWSSAYSDDQWIQVDLGAAKSFDRIELLWETAYASLFDILVSDDGNEWRKVQEVNNAPVPLKISVNGVRIFCRGGNWGWDELLRRMPEEKMRAAIGMHRDMNFTMIRNWIGSSTREEFYQACDENGILVWNDFWEAGPFTDNLPGYVDIARDTIVRYRTHPCIVVWCAANEQHPPAAIHEGIQAAIREEDDEILYLPDSAAGFVSGHGPYYWVDPVKYFDANTYDTFNFGFHTEIGMPTIPVVESMRNLVGPDDPGWPIDTPWYHHDWSTHGNQRPETYLGAIDERLGSSSGLEEFTRKAQFVNYENMRAMFEAWNANLWTDASALLLWMSHPAWHSTVWQTYDYDLDVNGSYYGARKGCEAIHVQANPTDWTTVVLNHTVKPLAAQVTADLYDLNGARLGTQTQAITVAASNKSEGFKVAFGADLPALHLLRLKLTDAAGKVLSENTYWRYRKPTDVQRLNSLPTAKLDVRATAGRGKLTATIRNTGKTVAALIRLSLRDRVGNRVLPATYTDNYFWLLPGETRTVTVTTPSSASGLKLEAEPYNN</sequence>
<dbReference type="InterPro" id="IPR054593">
    <property type="entry name" value="Beta-mannosidase-like_N2"/>
</dbReference>
<dbReference type="PROSITE" id="PS50022">
    <property type="entry name" value="FA58C_3"/>
    <property type="match status" value="2"/>
</dbReference>
<dbReference type="SUPFAM" id="SSF49785">
    <property type="entry name" value="Galactose-binding domain-like"/>
    <property type="match status" value="3"/>
</dbReference>
<dbReference type="OrthoDB" id="9758603at2"/>
<dbReference type="Pfam" id="PF18368">
    <property type="entry name" value="Ig_GlcNase"/>
    <property type="match status" value="1"/>
</dbReference>
<dbReference type="Pfam" id="PF22666">
    <property type="entry name" value="Glyco_hydro_2_N2"/>
    <property type="match status" value="1"/>
</dbReference>
<evidence type="ECO:0000259" key="4">
    <source>
        <dbReference type="PROSITE" id="PS50022"/>
    </source>
</evidence>
<dbReference type="GO" id="GO:0004553">
    <property type="term" value="F:hydrolase activity, hydrolyzing O-glycosyl compounds"/>
    <property type="evidence" value="ECO:0007669"/>
    <property type="project" value="InterPro"/>
</dbReference>
<evidence type="ECO:0000313" key="6">
    <source>
        <dbReference type="Proteomes" id="UP000295124"/>
    </source>
</evidence>
<dbReference type="SUPFAM" id="SSF51445">
    <property type="entry name" value="(Trans)glycosidases"/>
    <property type="match status" value="1"/>
</dbReference>
<dbReference type="GO" id="GO:0005975">
    <property type="term" value="P:carbohydrate metabolic process"/>
    <property type="evidence" value="ECO:0007669"/>
    <property type="project" value="InterPro"/>
</dbReference>
<comment type="similarity">
    <text evidence="1">Belongs to the glycosyl hydrolase 2 family.</text>
</comment>
<protein>
    <submittedName>
        <fullName evidence="5">Glycosyl hydrolase</fullName>
    </submittedName>
</protein>
<dbReference type="InterPro" id="IPR043534">
    <property type="entry name" value="EBDG/EBM"/>
</dbReference>
<dbReference type="EMBL" id="SMKX01000240">
    <property type="protein sequence ID" value="TDD44381.1"/>
    <property type="molecule type" value="Genomic_DNA"/>
</dbReference>
<organism evidence="5 6">
    <name type="scientific">Kribbella antibiotica</name>
    <dbReference type="NCBI Taxonomy" id="190195"/>
    <lineage>
        <taxon>Bacteria</taxon>
        <taxon>Bacillati</taxon>
        <taxon>Actinomycetota</taxon>
        <taxon>Actinomycetes</taxon>
        <taxon>Propionibacteriales</taxon>
        <taxon>Kribbellaceae</taxon>
        <taxon>Kribbella</taxon>
    </lineage>
</organism>
<dbReference type="SUPFAM" id="SSF49303">
    <property type="entry name" value="beta-Galactosidase/glucuronidase domain"/>
    <property type="match status" value="3"/>
</dbReference>
<evidence type="ECO:0000256" key="1">
    <source>
        <dbReference type="ARBA" id="ARBA00007401"/>
    </source>
</evidence>
<feature type="domain" description="F5/8 type C" evidence="4">
    <location>
        <begin position="599"/>
        <end position="695"/>
    </location>
</feature>
<evidence type="ECO:0000256" key="2">
    <source>
        <dbReference type="ARBA" id="ARBA00022801"/>
    </source>
</evidence>
<feature type="domain" description="F5/8 type C" evidence="4">
    <location>
        <begin position="43"/>
        <end position="210"/>
    </location>
</feature>
<dbReference type="PANTHER" id="PTHR43536:SF1">
    <property type="entry name" value="MANNOSYLGLYCOPROTEIN ENDO-BETA-MANNOSIDASE"/>
    <property type="match status" value="1"/>
</dbReference>
<dbReference type="Pfam" id="PF00703">
    <property type="entry name" value="Glyco_hydro_2"/>
    <property type="match status" value="1"/>
</dbReference>
<proteinExistence type="inferred from homology"/>
<accession>A0A4R4YHL9</accession>
<dbReference type="InterPro" id="IPR013783">
    <property type="entry name" value="Ig-like_fold"/>
</dbReference>